<proteinExistence type="predicted"/>
<name>A0ABV6I8H2_9RHOB</name>
<evidence type="ECO:0000313" key="1">
    <source>
        <dbReference type="EMBL" id="MFC0342530.1"/>
    </source>
</evidence>
<keyword evidence="2" id="KW-1185">Reference proteome</keyword>
<organism evidence="1 2">
    <name type="scientific">Paracoccus niistensis</name>
    <dbReference type="NCBI Taxonomy" id="632935"/>
    <lineage>
        <taxon>Bacteria</taxon>
        <taxon>Pseudomonadati</taxon>
        <taxon>Pseudomonadota</taxon>
        <taxon>Alphaproteobacteria</taxon>
        <taxon>Rhodobacterales</taxon>
        <taxon>Paracoccaceae</taxon>
        <taxon>Paracoccus</taxon>
    </lineage>
</organism>
<protein>
    <submittedName>
        <fullName evidence="1">Uncharacterized protein</fullName>
    </submittedName>
</protein>
<dbReference type="EMBL" id="JBHLWE010000066">
    <property type="protein sequence ID" value="MFC0342530.1"/>
    <property type="molecule type" value="Genomic_DNA"/>
</dbReference>
<gene>
    <name evidence="1" type="ORF">ACFFII_17435</name>
</gene>
<sequence>MSCLTSELEERPKDFEWQSLSAILRDERTIWTNLRAMKGRAEGELTYNDPTGGESAE</sequence>
<reference evidence="1 2" key="1">
    <citation type="submission" date="2024-09" db="EMBL/GenBank/DDBJ databases">
        <authorList>
            <person name="Sun Q."/>
            <person name="Mori K."/>
        </authorList>
    </citation>
    <scope>NUCLEOTIDE SEQUENCE [LARGE SCALE GENOMIC DNA]</scope>
    <source>
        <strain evidence="1 2">KCTC 22789</strain>
    </source>
</reference>
<dbReference type="Proteomes" id="UP001589799">
    <property type="component" value="Unassembled WGS sequence"/>
</dbReference>
<evidence type="ECO:0000313" key="2">
    <source>
        <dbReference type="Proteomes" id="UP001589799"/>
    </source>
</evidence>
<accession>A0ABV6I8H2</accession>
<comment type="caution">
    <text evidence="1">The sequence shown here is derived from an EMBL/GenBank/DDBJ whole genome shotgun (WGS) entry which is preliminary data.</text>
</comment>